<dbReference type="EMBL" id="CP092620">
    <property type="protein sequence ID" value="UMM10304.1"/>
    <property type="molecule type" value="Genomic_DNA"/>
</dbReference>
<reference evidence="3 5" key="1">
    <citation type="submission" date="2022-04" db="EMBL/GenBank/DDBJ databases">
        <title>Chromosome-level reference genomes for two strains of Caenorhabditis briggsae: an improved platform for comparative genomics.</title>
        <authorList>
            <person name="Stevens L."/>
            <person name="Andersen E."/>
        </authorList>
    </citation>
    <scope>NUCLEOTIDE SEQUENCE [LARGE SCALE GENOMIC DNA]</scope>
    <source>
        <strain evidence="3">VX34</strain>
        <tissue evidence="3">Whole-organism</tissue>
    </source>
</reference>
<dbReference type="EMBL" id="CP090891">
    <property type="protein sequence ID" value="ULU09352.1"/>
    <property type="molecule type" value="Genomic_DNA"/>
</dbReference>
<dbReference type="Proteomes" id="UP000829354">
    <property type="component" value="Chromosome I"/>
</dbReference>
<dbReference type="Proteomes" id="UP000827892">
    <property type="component" value="Chromosome I"/>
</dbReference>
<evidence type="ECO:0000313" key="3">
    <source>
        <dbReference type="EMBL" id="UMM10304.1"/>
    </source>
</evidence>
<keyword evidence="5" id="KW-1185">Reference proteome</keyword>
<accession>A0AAE9IXM0</accession>
<sequence length="185" mass="19692">MRAMVRGMVGRGKKTKEKNGGVVPPTSTVPPTNSNTKHAKIQPSFSCSPPMERRDSRPAAVQVNPADHSVGSPPARRQPPKRIPSGKGTSNQTPGVVKTDLAVKVCVHCKSDRADHELPPNQALNVYNRLGIQPPAGMPQSGVAEVEVPGSVGHGYAWVPPGLTRKKVSGFGQDLDKTWARLGQT</sequence>
<gene>
    <name evidence="2" type="ORF">L3Y34_014043</name>
    <name evidence="3" type="ORF">L5515_000135</name>
</gene>
<feature type="region of interest" description="Disordered" evidence="1">
    <location>
        <begin position="1"/>
        <end position="95"/>
    </location>
</feature>
<feature type="compositionally biased region" description="Low complexity" evidence="1">
    <location>
        <begin position="20"/>
        <end position="36"/>
    </location>
</feature>
<name>A0AAE9IXM0_CAEBR</name>
<evidence type="ECO:0000313" key="5">
    <source>
        <dbReference type="Proteomes" id="UP000829354"/>
    </source>
</evidence>
<evidence type="ECO:0000313" key="2">
    <source>
        <dbReference type="EMBL" id="ULU09352.1"/>
    </source>
</evidence>
<reference evidence="2 4" key="2">
    <citation type="submission" date="2022-05" db="EMBL/GenBank/DDBJ databases">
        <title>Chromosome-level reference genomes for two strains of Caenorhabditis briggsae: an improved platform for comparative genomics.</title>
        <authorList>
            <person name="Stevens L."/>
            <person name="Andersen E.C."/>
        </authorList>
    </citation>
    <scope>NUCLEOTIDE SEQUENCE [LARGE SCALE GENOMIC DNA]</scope>
    <source>
        <strain evidence="2">QX1410_ONT</strain>
        <tissue evidence="2">Whole-organism</tissue>
    </source>
</reference>
<proteinExistence type="predicted"/>
<evidence type="ECO:0000256" key="1">
    <source>
        <dbReference type="SAM" id="MobiDB-lite"/>
    </source>
</evidence>
<evidence type="ECO:0000313" key="4">
    <source>
        <dbReference type="Proteomes" id="UP000827892"/>
    </source>
</evidence>
<organism evidence="2 4">
    <name type="scientific">Caenorhabditis briggsae</name>
    <dbReference type="NCBI Taxonomy" id="6238"/>
    <lineage>
        <taxon>Eukaryota</taxon>
        <taxon>Metazoa</taxon>
        <taxon>Ecdysozoa</taxon>
        <taxon>Nematoda</taxon>
        <taxon>Chromadorea</taxon>
        <taxon>Rhabditida</taxon>
        <taxon>Rhabditina</taxon>
        <taxon>Rhabditomorpha</taxon>
        <taxon>Rhabditoidea</taxon>
        <taxon>Rhabditidae</taxon>
        <taxon>Peloderinae</taxon>
        <taxon>Caenorhabditis</taxon>
    </lineage>
</organism>
<dbReference type="AlphaFoldDB" id="A0AAE9IXM0"/>
<protein>
    <submittedName>
        <fullName evidence="2">Uncharacterized protein</fullName>
    </submittedName>
</protein>